<keyword evidence="4" id="KW-1133">Transmembrane helix</keyword>
<feature type="compositionally biased region" description="Low complexity" evidence="7">
    <location>
        <begin position="16"/>
        <end position="25"/>
    </location>
</feature>
<dbReference type="GO" id="GO:0010027">
    <property type="term" value="P:thylakoid membrane organization"/>
    <property type="evidence" value="ECO:0007669"/>
    <property type="project" value="TreeGrafter"/>
</dbReference>
<feature type="compositionally biased region" description="Polar residues" evidence="7">
    <location>
        <begin position="434"/>
        <end position="445"/>
    </location>
</feature>
<keyword evidence="5" id="KW-0472">Membrane</keyword>
<dbReference type="GO" id="GO:0072598">
    <property type="term" value="P:protein localization to chloroplast"/>
    <property type="evidence" value="ECO:0007669"/>
    <property type="project" value="TreeGrafter"/>
</dbReference>
<feature type="compositionally biased region" description="Basic and acidic residues" evidence="7">
    <location>
        <begin position="478"/>
        <end position="489"/>
    </location>
</feature>
<dbReference type="InterPro" id="IPR028055">
    <property type="entry name" value="YidC/Oxa/ALB_C"/>
</dbReference>
<proteinExistence type="inferred from homology"/>
<feature type="domain" description="Membrane insertase YidC/Oxa/ALB C-terminal" evidence="8">
    <location>
        <begin position="161"/>
        <end position="375"/>
    </location>
</feature>
<evidence type="ECO:0000256" key="1">
    <source>
        <dbReference type="ARBA" id="ARBA00004141"/>
    </source>
</evidence>
<reference evidence="9 10" key="1">
    <citation type="journal article" date="2024" name="Nat. Commun.">
        <title>Phylogenomics reveals the evolutionary origins of lichenization in chlorophyte algae.</title>
        <authorList>
            <person name="Puginier C."/>
            <person name="Libourel C."/>
            <person name="Otte J."/>
            <person name="Skaloud P."/>
            <person name="Haon M."/>
            <person name="Grisel S."/>
            <person name="Petersen M."/>
            <person name="Berrin J.G."/>
            <person name="Delaux P.M."/>
            <person name="Dal Grande F."/>
            <person name="Keller J."/>
        </authorList>
    </citation>
    <scope>NUCLEOTIDE SEQUENCE [LARGE SCALE GENOMIC DNA]</scope>
    <source>
        <strain evidence="9 10">SAG 2036</strain>
    </source>
</reference>
<dbReference type="PANTHER" id="PTHR12428:SF14">
    <property type="entry name" value="ALBINO3-LIKE PROTEIN 1, CHLOROPLASTIC"/>
    <property type="match status" value="1"/>
</dbReference>
<dbReference type="InterPro" id="IPR001708">
    <property type="entry name" value="YidC/ALB3/OXA1/COX18"/>
</dbReference>
<protein>
    <recommendedName>
        <fullName evidence="8">Membrane insertase YidC/Oxa/ALB C-terminal domain-containing protein</fullName>
    </recommendedName>
</protein>
<comment type="similarity">
    <text evidence="2">Belongs to the OXA1/ALB3/YidC (TC 2.A.9.2) family.</text>
</comment>
<dbReference type="Proteomes" id="UP001465755">
    <property type="component" value="Unassembled WGS sequence"/>
</dbReference>
<dbReference type="Pfam" id="PF02096">
    <property type="entry name" value="60KD_IMP"/>
    <property type="match status" value="1"/>
</dbReference>
<evidence type="ECO:0000256" key="2">
    <source>
        <dbReference type="ARBA" id="ARBA00010583"/>
    </source>
</evidence>
<evidence type="ECO:0000313" key="10">
    <source>
        <dbReference type="Proteomes" id="UP001465755"/>
    </source>
</evidence>
<dbReference type="AlphaFoldDB" id="A0AAW1NUL7"/>
<organism evidence="9 10">
    <name type="scientific">Symbiochloris irregularis</name>
    <dbReference type="NCBI Taxonomy" id="706552"/>
    <lineage>
        <taxon>Eukaryota</taxon>
        <taxon>Viridiplantae</taxon>
        <taxon>Chlorophyta</taxon>
        <taxon>core chlorophytes</taxon>
        <taxon>Trebouxiophyceae</taxon>
        <taxon>Trebouxiales</taxon>
        <taxon>Trebouxiaceae</taxon>
        <taxon>Symbiochloris</taxon>
    </lineage>
</organism>
<dbReference type="EMBL" id="JALJOQ010000089">
    <property type="protein sequence ID" value="KAK9799391.1"/>
    <property type="molecule type" value="Genomic_DNA"/>
</dbReference>
<dbReference type="GO" id="GO:0032977">
    <property type="term" value="F:membrane insertase activity"/>
    <property type="evidence" value="ECO:0007669"/>
    <property type="project" value="InterPro"/>
</dbReference>
<dbReference type="CDD" id="cd20070">
    <property type="entry name" value="5TM_YidC_Alb3"/>
    <property type="match status" value="1"/>
</dbReference>
<evidence type="ECO:0000313" key="9">
    <source>
        <dbReference type="EMBL" id="KAK9799391.1"/>
    </source>
</evidence>
<feature type="region of interest" description="Disordered" evidence="7">
    <location>
        <begin position="1"/>
        <end position="25"/>
    </location>
</feature>
<dbReference type="NCBIfam" id="TIGR03592">
    <property type="entry name" value="yidC_oxa1_cterm"/>
    <property type="match status" value="1"/>
</dbReference>
<accession>A0AAW1NUL7</accession>
<evidence type="ECO:0000259" key="8">
    <source>
        <dbReference type="Pfam" id="PF02096"/>
    </source>
</evidence>
<keyword evidence="10" id="KW-1185">Reference proteome</keyword>
<dbReference type="GO" id="GO:0051205">
    <property type="term" value="P:protein insertion into membrane"/>
    <property type="evidence" value="ECO:0007669"/>
    <property type="project" value="TreeGrafter"/>
</dbReference>
<evidence type="ECO:0000256" key="7">
    <source>
        <dbReference type="SAM" id="MobiDB-lite"/>
    </source>
</evidence>
<evidence type="ECO:0000256" key="6">
    <source>
        <dbReference type="RuleBase" id="RU003945"/>
    </source>
</evidence>
<dbReference type="InterPro" id="IPR047196">
    <property type="entry name" value="YidC_ALB_C"/>
</dbReference>
<sequence>MQTSGVLRSTCAHRGTTTSTTSRPTPLLQQSAWHTCPKGCRLQRKPLWRSSRDRRCLSVNSMLPEVSSSAAEAAHQAAAQLPGVWDMVAARMTTDIYTLAEAAAVADPAAAVGNAQAAGAEAVTAATNRNGGFFGIFTTSFEKFLKVLDSGFSSVHLPYSYGFSIIALTLLVKLATFPLTKKQVESTMAMQAIQPKVKAIQEKNKGRPNDETQMQVAKLYQEAKINPLAGCLPTLATLPVWIGLYRALSNVADEGLLTEGFFWIPSLAGPTSLAAQKTGGGFGWLFSFQNGAPPLGWHDTICYLVLPVGLVVSQYLTQRILSPPSNDPQQQQSQVILKFLPLMIGWFSLNVPAGLTLYWFTNNLLSTGQQIWLKKNVKTEGPAASIQDGQGSQKGPRVTAEQLEPAKPSGNAYSGYTGRDLGARKSSRKAEDSSAASQNGASSRGSKFRELKAREAAKKAAQAGAKATEAASSSGGSDAKHKDDKHDSA</sequence>
<comment type="subcellular location">
    <subcellularLocation>
        <location evidence="1 6">Membrane</location>
        <topology evidence="1 6">Multi-pass membrane protein</topology>
    </subcellularLocation>
</comment>
<evidence type="ECO:0000256" key="4">
    <source>
        <dbReference type="ARBA" id="ARBA00022989"/>
    </source>
</evidence>
<evidence type="ECO:0000256" key="5">
    <source>
        <dbReference type="ARBA" id="ARBA00023136"/>
    </source>
</evidence>
<dbReference type="PANTHER" id="PTHR12428">
    <property type="entry name" value="OXA1"/>
    <property type="match status" value="1"/>
</dbReference>
<gene>
    <name evidence="9" type="ORF">WJX73_000526</name>
</gene>
<feature type="compositionally biased region" description="Low complexity" evidence="7">
    <location>
        <begin position="459"/>
        <end position="477"/>
    </location>
</feature>
<comment type="caution">
    <text evidence="9">The sequence shown here is derived from an EMBL/GenBank/DDBJ whole genome shotgun (WGS) entry which is preliminary data.</text>
</comment>
<feature type="region of interest" description="Disordered" evidence="7">
    <location>
        <begin position="382"/>
        <end position="489"/>
    </location>
</feature>
<name>A0AAW1NUL7_9CHLO</name>
<evidence type="ECO:0000256" key="3">
    <source>
        <dbReference type="ARBA" id="ARBA00022692"/>
    </source>
</evidence>
<keyword evidence="3 6" id="KW-0812">Transmembrane</keyword>
<feature type="compositionally biased region" description="Basic and acidic residues" evidence="7">
    <location>
        <begin position="447"/>
        <end position="458"/>
    </location>
</feature>
<comment type="similarity">
    <text evidence="6">Belongs to the OXA1/ALB3/YidC family.</text>
</comment>
<dbReference type="GO" id="GO:0009535">
    <property type="term" value="C:chloroplast thylakoid membrane"/>
    <property type="evidence" value="ECO:0007669"/>
    <property type="project" value="TreeGrafter"/>
</dbReference>